<dbReference type="WBParaSite" id="ACRNAN_scaffold11232.g11311.t1">
    <property type="protein sequence ID" value="ACRNAN_scaffold11232.g11311.t1"/>
    <property type="gene ID" value="ACRNAN_scaffold11232.g11311"/>
</dbReference>
<protein>
    <submittedName>
        <fullName evidence="2">Uncharacterized protein</fullName>
    </submittedName>
</protein>
<sequence>MVKVIVAKVILAKVIVERFVAKAVVPEIRLVGHAKNESETILSAARVSIVHPNDPKYTKEAFALMDEGSQGTFITNEFAEAMQLVPTKR</sequence>
<reference evidence="2" key="1">
    <citation type="submission" date="2022-11" db="UniProtKB">
        <authorList>
            <consortium name="WormBaseParasite"/>
        </authorList>
    </citation>
    <scope>IDENTIFICATION</scope>
</reference>
<organism evidence="1 2">
    <name type="scientific">Acrobeloides nanus</name>
    <dbReference type="NCBI Taxonomy" id="290746"/>
    <lineage>
        <taxon>Eukaryota</taxon>
        <taxon>Metazoa</taxon>
        <taxon>Ecdysozoa</taxon>
        <taxon>Nematoda</taxon>
        <taxon>Chromadorea</taxon>
        <taxon>Rhabditida</taxon>
        <taxon>Tylenchina</taxon>
        <taxon>Cephalobomorpha</taxon>
        <taxon>Cephaloboidea</taxon>
        <taxon>Cephalobidae</taxon>
        <taxon>Acrobeloides</taxon>
    </lineage>
</organism>
<keyword evidence="1" id="KW-1185">Reference proteome</keyword>
<proteinExistence type="predicted"/>
<evidence type="ECO:0000313" key="2">
    <source>
        <dbReference type="WBParaSite" id="ACRNAN_scaffold11232.g11311.t1"/>
    </source>
</evidence>
<name>A0A914CIP8_9BILA</name>
<evidence type="ECO:0000313" key="1">
    <source>
        <dbReference type="Proteomes" id="UP000887540"/>
    </source>
</evidence>
<accession>A0A914CIP8</accession>
<dbReference type="Proteomes" id="UP000887540">
    <property type="component" value="Unplaced"/>
</dbReference>
<dbReference type="AlphaFoldDB" id="A0A914CIP8"/>